<sequence length="132" mass="14466">MLNPAVAEVFDAYPAEARAALMGLRALILETAARTDGVGALEETLKWGQVSYLTKQSRSGTTIRIDQDKQTGAAALYVHCQTDLVSRYRTLYPDSFDYQGERAVLVPTDADLHALRHVIALALTYHAAKKTS</sequence>
<comment type="caution">
    <text evidence="1">The sequence shown here is derived from an EMBL/GenBank/DDBJ whole genome shotgun (WGS) entry which is preliminary data.</text>
</comment>
<proteinExistence type="predicted"/>
<dbReference type="Proteomes" id="UP000678281">
    <property type="component" value="Unassembled WGS sequence"/>
</dbReference>
<organism evidence="1 2">
    <name type="scientific">Devosia litorisediminis</name>
    <dbReference type="NCBI Taxonomy" id="2829817"/>
    <lineage>
        <taxon>Bacteria</taxon>
        <taxon>Pseudomonadati</taxon>
        <taxon>Pseudomonadota</taxon>
        <taxon>Alphaproteobacteria</taxon>
        <taxon>Hyphomicrobiales</taxon>
        <taxon>Devosiaceae</taxon>
        <taxon>Devosia</taxon>
    </lineage>
</organism>
<name>A0A942EFI9_9HYPH</name>
<gene>
    <name evidence="1" type="ORF">KD146_09430</name>
</gene>
<reference evidence="1" key="1">
    <citation type="submission" date="2021-04" db="EMBL/GenBank/DDBJ databases">
        <title>Devosia litorisediminis sp. nov., isolated from a sand dune.</title>
        <authorList>
            <person name="Park S."/>
            <person name="Yoon J.-H."/>
        </authorList>
    </citation>
    <scope>NUCLEOTIDE SEQUENCE</scope>
    <source>
        <strain evidence="1">BSSL-BM10</strain>
    </source>
</reference>
<evidence type="ECO:0000313" key="2">
    <source>
        <dbReference type="Proteomes" id="UP000678281"/>
    </source>
</evidence>
<accession>A0A942EFI9</accession>
<evidence type="ECO:0000313" key="1">
    <source>
        <dbReference type="EMBL" id="MBS3848911.1"/>
    </source>
</evidence>
<dbReference type="AlphaFoldDB" id="A0A942EFI9"/>
<protein>
    <submittedName>
        <fullName evidence="1">DUF1801 domain-containing protein</fullName>
    </submittedName>
</protein>
<dbReference type="EMBL" id="JAGXTP010000001">
    <property type="protein sequence ID" value="MBS3848911.1"/>
    <property type="molecule type" value="Genomic_DNA"/>
</dbReference>
<dbReference type="SUPFAM" id="SSF159888">
    <property type="entry name" value="YdhG-like"/>
    <property type="match status" value="1"/>
</dbReference>
<keyword evidence="2" id="KW-1185">Reference proteome</keyword>